<name>A0A0M3ICK0_ASCLU</name>
<dbReference type="AlphaFoldDB" id="A0A0M3ICK0"/>
<dbReference type="WBParaSite" id="ALUE_0001562601-mRNA-1">
    <property type="protein sequence ID" value="ALUE_0001562601-mRNA-1"/>
    <property type="gene ID" value="ALUE_0001562601"/>
</dbReference>
<evidence type="ECO:0000256" key="1">
    <source>
        <dbReference type="SAM" id="MobiDB-lite"/>
    </source>
</evidence>
<sequence>LQQSNKFKRDTAAVIKQRYGDFKQECFPRPSGGCSCNVKDPSGVESVKSFAADADCKDPSGVESVKSFAADADCKVPIEDVLETALKKQEVNEQIKEKFGDFKENCFPKPSGGCRCNEKDANGNEVVARYDSEADCKVPLLMSVAVHTAENKKKVNEEIKQKFGAFKENCFPRPSGGCSCNEKDAHGKEVVAKYNSDAECKLPARMKRTAAQRPSQNVRDPVREKAQANYAAVVNELNEKFKGLKEGCFPRPKGCLCVIGKDKNGRDITERRMKDKDCKCQPGERGKGCPVGGA</sequence>
<protein>
    <submittedName>
        <fullName evidence="3">Thyroglobulin type-1 domain-containing protein</fullName>
    </submittedName>
</protein>
<proteinExistence type="predicted"/>
<dbReference type="Proteomes" id="UP000036681">
    <property type="component" value="Unplaced"/>
</dbReference>
<evidence type="ECO:0000313" key="2">
    <source>
        <dbReference type="Proteomes" id="UP000036681"/>
    </source>
</evidence>
<reference evidence="3" key="1">
    <citation type="submission" date="2017-02" db="UniProtKB">
        <authorList>
            <consortium name="WormBaseParasite"/>
        </authorList>
    </citation>
    <scope>IDENTIFICATION</scope>
</reference>
<keyword evidence="2" id="KW-1185">Reference proteome</keyword>
<accession>A0A0M3ICK0</accession>
<feature type="compositionally biased region" description="Basic and acidic residues" evidence="1">
    <location>
        <begin position="271"/>
        <end position="287"/>
    </location>
</feature>
<evidence type="ECO:0000313" key="3">
    <source>
        <dbReference type="WBParaSite" id="ALUE_0001562601-mRNA-1"/>
    </source>
</evidence>
<feature type="region of interest" description="Disordered" evidence="1">
    <location>
        <begin position="271"/>
        <end position="294"/>
    </location>
</feature>
<organism evidence="2 3">
    <name type="scientific">Ascaris lumbricoides</name>
    <name type="common">Giant roundworm</name>
    <dbReference type="NCBI Taxonomy" id="6252"/>
    <lineage>
        <taxon>Eukaryota</taxon>
        <taxon>Metazoa</taxon>
        <taxon>Ecdysozoa</taxon>
        <taxon>Nematoda</taxon>
        <taxon>Chromadorea</taxon>
        <taxon>Rhabditida</taxon>
        <taxon>Spirurina</taxon>
        <taxon>Ascaridomorpha</taxon>
        <taxon>Ascaridoidea</taxon>
        <taxon>Ascarididae</taxon>
        <taxon>Ascaris</taxon>
    </lineage>
</organism>